<dbReference type="PANTHER" id="PTHR10687">
    <property type="entry name" value="SECRETORY CARRIER-ASSOCIATED MEMBRANE PROTEIN SCAMP"/>
    <property type="match status" value="1"/>
</dbReference>
<evidence type="ECO:0000313" key="8">
    <source>
        <dbReference type="Proteomes" id="UP001212841"/>
    </source>
</evidence>
<dbReference type="PANTHER" id="PTHR10687:SF2">
    <property type="entry name" value="SECRETORY CARRIER-ASSOCIATED MEMBRANE PROTEIN"/>
    <property type="match status" value="1"/>
</dbReference>
<evidence type="ECO:0000256" key="3">
    <source>
        <dbReference type="ARBA" id="ARBA00022989"/>
    </source>
</evidence>
<feature type="transmembrane region" description="Helical" evidence="6">
    <location>
        <begin position="171"/>
        <end position="194"/>
    </location>
</feature>
<dbReference type="InterPro" id="IPR007273">
    <property type="entry name" value="SCAMP"/>
</dbReference>
<dbReference type="Pfam" id="PF04144">
    <property type="entry name" value="SCAMP"/>
    <property type="match status" value="1"/>
</dbReference>
<dbReference type="GO" id="GO:0032588">
    <property type="term" value="C:trans-Golgi network membrane"/>
    <property type="evidence" value="ECO:0007669"/>
    <property type="project" value="TreeGrafter"/>
</dbReference>
<feature type="compositionally biased region" description="Pro residues" evidence="5">
    <location>
        <begin position="1"/>
        <end position="16"/>
    </location>
</feature>
<evidence type="ECO:0000256" key="1">
    <source>
        <dbReference type="ARBA" id="ARBA00004141"/>
    </source>
</evidence>
<keyword evidence="2 6" id="KW-0812">Transmembrane</keyword>
<feature type="transmembrane region" description="Helical" evidence="6">
    <location>
        <begin position="139"/>
        <end position="159"/>
    </location>
</feature>
<evidence type="ECO:0000313" key="7">
    <source>
        <dbReference type="EMBL" id="KAJ3055049.1"/>
    </source>
</evidence>
<reference evidence="7" key="1">
    <citation type="submission" date="2020-05" db="EMBL/GenBank/DDBJ databases">
        <title>Phylogenomic resolution of chytrid fungi.</title>
        <authorList>
            <person name="Stajich J.E."/>
            <person name="Amses K."/>
            <person name="Simmons R."/>
            <person name="Seto K."/>
            <person name="Myers J."/>
            <person name="Bonds A."/>
            <person name="Quandt C.A."/>
            <person name="Barry K."/>
            <person name="Liu P."/>
            <person name="Grigoriev I."/>
            <person name="Longcore J.E."/>
            <person name="James T.Y."/>
        </authorList>
    </citation>
    <scope>NUCLEOTIDE SEQUENCE</scope>
    <source>
        <strain evidence="7">JEL0318</strain>
    </source>
</reference>
<feature type="compositionally biased region" description="Low complexity" evidence="5">
    <location>
        <begin position="32"/>
        <end position="45"/>
    </location>
</feature>
<gene>
    <name evidence="7" type="primary">SCAMP5</name>
    <name evidence="7" type="ORF">HK097_011612</name>
</gene>
<keyword evidence="8" id="KW-1185">Reference proteome</keyword>
<feature type="transmembrane region" description="Helical" evidence="6">
    <location>
        <begin position="214"/>
        <end position="236"/>
    </location>
</feature>
<feature type="compositionally biased region" description="Basic and acidic residues" evidence="5">
    <location>
        <begin position="46"/>
        <end position="55"/>
    </location>
</feature>
<protein>
    <submittedName>
        <fullName evidence="7">Secretory carrier-associated membrane protein 5</fullName>
    </submittedName>
</protein>
<dbReference type="Proteomes" id="UP001212841">
    <property type="component" value="Unassembled WGS sequence"/>
</dbReference>
<feature type="region of interest" description="Disordered" evidence="5">
    <location>
        <begin position="1"/>
        <end position="55"/>
    </location>
</feature>
<dbReference type="EMBL" id="JADGJD010000098">
    <property type="protein sequence ID" value="KAJ3055049.1"/>
    <property type="molecule type" value="Genomic_DNA"/>
</dbReference>
<name>A0AAD5SHL1_9FUNG</name>
<dbReference type="GO" id="GO:0015031">
    <property type="term" value="P:protein transport"/>
    <property type="evidence" value="ECO:0007669"/>
    <property type="project" value="InterPro"/>
</dbReference>
<dbReference type="GO" id="GO:0055038">
    <property type="term" value="C:recycling endosome membrane"/>
    <property type="evidence" value="ECO:0007669"/>
    <property type="project" value="TreeGrafter"/>
</dbReference>
<keyword evidence="3 6" id="KW-1133">Transmembrane helix</keyword>
<dbReference type="AlphaFoldDB" id="A0AAD5SHL1"/>
<keyword evidence="4 6" id="KW-0472">Membrane</keyword>
<proteinExistence type="predicted"/>
<evidence type="ECO:0000256" key="2">
    <source>
        <dbReference type="ARBA" id="ARBA00022692"/>
    </source>
</evidence>
<sequence length="285" mass="31168">MHRYTPDPPAHAPPPSQIASTSGGWGANDRPGAYGSSYTSGSDSGKTPRELEVERREAAVRMREEALQRREADLAYLKPNWPKFRPMVYHDIDKDIPESGRWLVKRVYGSWWLALITYIVNCVAGFSCLVTKAEQGGSQFGVALIVMAVGIPVSFVFWYRPLYQGVKLDRSLSFFFYFFNFACHLAIMALFAVGVPGWGGSGVIITIAQLGNNVGSGVICAIATGLLIFQCVYGLWQIKAATAYYRSKGLSVDQARNEAITGVAKTQVGRDLAAEALKSQVAGRV</sequence>
<comment type="subcellular location">
    <subcellularLocation>
        <location evidence="1">Membrane</location>
        <topology evidence="1">Multi-pass membrane protein</topology>
    </subcellularLocation>
</comment>
<comment type="caution">
    <text evidence="7">The sequence shown here is derived from an EMBL/GenBank/DDBJ whole genome shotgun (WGS) entry which is preliminary data.</text>
</comment>
<feature type="transmembrane region" description="Helical" evidence="6">
    <location>
        <begin position="111"/>
        <end position="133"/>
    </location>
</feature>
<accession>A0AAD5SHL1</accession>
<organism evidence="7 8">
    <name type="scientific">Rhizophlyctis rosea</name>
    <dbReference type="NCBI Taxonomy" id="64517"/>
    <lineage>
        <taxon>Eukaryota</taxon>
        <taxon>Fungi</taxon>
        <taxon>Fungi incertae sedis</taxon>
        <taxon>Chytridiomycota</taxon>
        <taxon>Chytridiomycota incertae sedis</taxon>
        <taxon>Chytridiomycetes</taxon>
        <taxon>Rhizophlyctidales</taxon>
        <taxon>Rhizophlyctidaceae</taxon>
        <taxon>Rhizophlyctis</taxon>
    </lineage>
</organism>
<evidence type="ECO:0000256" key="6">
    <source>
        <dbReference type="SAM" id="Phobius"/>
    </source>
</evidence>
<evidence type="ECO:0000256" key="5">
    <source>
        <dbReference type="SAM" id="MobiDB-lite"/>
    </source>
</evidence>
<evidence type="ECO:0000256" key="4">
    <source>
        <dbReference type="ARBA" id="ARBA00023136"/>
    </source>
</evidence>